<evidence type="ECO:0000256" key="3">
    <source>
        <dbReference type="ARBA" id="ARBA00022833"/>
    </source>
</evidence>
<dbReference type="Gene3D" id="3.30.160.60">
    <property type="entry name" value="Classic Zinc Finger"/>
    <property type="match status" value="1"/>
</dbReference>
<evidence type="ECO:0000313" key="6">
    <source>
        <dbReference type="EMBL" id="KAA6399735.1"/>
    </source>
</evidence>
<organism evidence="6 7">
    <name type="scientific">Streblomastix strix</name>
    <dbReference type="NCBI Taxonomy" id="222440"/>
    <lineage>
        <taxon>Eukaryota</taxon>
        <taxon>Metamonada</taxon>
        <taxon>Preaxostyla</taxon>
        <taxon>Oxymonadida</taxon>
        <taxon>Streblomastigidae</taxon>
        <taxon>Streblomastix</taxon>
    </lineage>
</organism>
<keyword evidence="2 4" id="KW-0863">Zinc-finger</keyword>
<evidence type="ECO:0000259" key="5">
    <source>
        <dbReference type="PROSITE" id="PS52027"/>
    </source>
</evidence>
<dbReference type="PROSITE" id="PS52027">
    <property type="entry name" value="ZF_C2HC_C3H"/>
    <property type="match status" value="1"/>
</dbReference>
<dbReference type="Gene3D" id="3.30.40.10">
    <property type="entry name" value="Zinc/RING finger domain, C3HC4 (zinc finger)"/>
    <property type="match status" value="2"/>
</dbReference>
<reference evidence="6 7" key="1">
    <citation type="submission" date="2019-03" db="EMBL/GenBank/DDBJ databases">
        <title>Single cell metagenomics reveals metabolic interactions within the superorganism composed of flagellate Streblomastix strix and complex community of Bacteroidetes bacteria on its surface.</title>
        <authorList>
            <person name="Treitli S.C."/>
            <person name="Kolisko M."/>
            <person name="Husnik F."/>
            <person name="Keeling P."/>
            <person name="Hampl V."/>
        </authorList>
    </citation>
    <scope>NUCLEOTIDE SEQUENCE [LARGE SCALE GENOMIC DNA]</scope>
    <source>
        <strain evidence="6">ST1C</strain>
    </source>
</reference>
<gene>
    <name evidence="6" type="ORF">EZS28_004741</name>
</gene>
<evidence type="ECO:0000256" key="2">
    <source>
        <dbReference type="ARBA" id="ARBA00022771"/>
    </source>
</evidence>
<protein>
    <recommendedName>
        <fullName evidence="5">C2HC/C3H-type domain-containing protein</fullName>
    </recommendedName>
</protein>
<evidence type="ECO:0000256" key="1">
    <source>
        <dbReference type="ARBA" id="ARBA00022723"/>
    </source>
</evidence>
<feature type="domain" description="C2HC/C3H-type" evidence="5">
    <location>
        <begin position="307"/>
        <end position="327"/>
    </location>
</feature>
<dbReference type="Proteomes" id="UP000324800">
    <property type="component" value="Unassembled WGS sequence"/>
</dbReference>
<keyword evidence="3" id="KW-0862">Zinc</keyword>
<dbReference type="InterPro" id="IPR049899">
    <property type="entry name" value="Znf_C2HC_C3H"/>
</dbReference>
<dbReference type="Pfam" id="PF13913">
    <property type="entry name" value="zf-C2HC_2"/>
    <property type="match status" value="3"/>
</dbReference>
<dbReference type="EMBL" id="SNRW01000692">
    <property type="protein sequence ID" value="KAA6399735.1"/>
    <property type="molecule type" value="Genomic_DNA"/>
</dbReference>
<name>A0A5J4WZG4_9EUKA</name>
<evidence type="ECO:0000313" key="7">
    <source>
        <dbReference type="Proteomes" id="UP000324800"/>
    </source>
</evidence>
<keyword evidence="1" id="KW-0479">Metal-binding</keyword>
<dbReference type="AlphaFoldDB" id="A0A5J4WZG4"/>
<accession>A0A5J4WZG4</accession>
<dbReference type="OrthoDB" id="265955at2759"/>
<dbReference type="GO" id="GO:0008270">
    <property type="term" value="F:zinc ion binding"/>
    <property type="evidence" value="ECO:0007669"/>
    <property type="project" value="UniProtKB-KW"/>
</dbReference>
<dbReference type="InterPro" id="IPR013083">
    <property type="entry name" value="Znf_RING/FYVE/PHD"/>
</dbReference>
<comment type="caution">
    <text evidence="6">The sequence shown here is derived from an EMBL/GenBank/DDBJ whole genome shotgun (WGS) entry which is preliminary data.</text>
</comment>
<sequence>MLAKAIPCPYCGMMYFKRSLPIHIKQCEQKMRVIEIPCRYCDAGVRKCDMDKHLKSCSKAIEWIIQQIEDEKKLVQSDIITNDDNQPKVSDGQPIINKYEGDTYGGALIACAVCDFQYVKAIPCPYCGMMYFKRSLPIHIKQCEQKMRVIEIPCRYCDAGVRKCDMDKHLKSCSKAIEWIIQQIEDEKKLGQSDIITNDDNQPKVSDGQPIINKYEGDTYGGALIACAKMRVIEIPCRYCDAGVRKCDMDKHLKSCPKAIAMVNLIKKNQKKLVQSDTLAKDDDNQPKVSDGQPIINKYEGDTYGGALIACAVCGRTFVPDRIKIHQ</sequence>
<evidence type="ECO:0000256" key="4">
    <source>
        <dbReference type="PROSITE-ProRule" id="PRU01371"/>
    </source>
</evidence>
<proteinExistence type="predicted"/>